<dbReference type="Proteomes" id="UP000762676">
    <property type="component" value="Unassembled WGS sequence"/>
</dbReference>
<accession>A0AAV4HBS7</accession>
<keyword evidence="2" id="KW-1185">Reference proteome</keyword>
<sequence>MCLAQDKYWSENSSLVLVQSTGQQKGSYRTGREYERLAKFPLSKILREEKRWWIQEVGVTLSPCPFKSWPTSGDCRDHLPPIVTVLHSPDQF</sequence>
<gene>
    <name evidence="1" type="ORF">ElyMa_002658600</name>
</gene>
<protein>
    <submittedName>
        <fullName evidence="1">Uncharacterized protein</fullName>
    </submittedName>
</protein>
<dbReference type="AlphaFoldDB" id="A0AAV4HBS7"/>
<comment type="caution">
    <text evidence="1">The sequence shown here is derived from an EMBL/GenBank/DDBJ whole genome shotgun (WGS) entry which is preliminary data.</text>
</comment>
<evidence type="ECO:0000313" key="2">
    <source>
        <dbReference type="Proteomes" id="UP000762676"/>
    </source>
</evidence>
<name>A0AAV4HBS7_9GAST</name>
<organism evidence="1 2">
    <name type="scientific">Elysia marginata</name>
    <dbReference type="NCBI Taxonomy" id="1093978"/>
    <lineage>
        <taxon>Eukaryota</taxon>
        <taxon>Metazoa</taxon>
        <taxon>Spiralia</taxon>
        <taxon>Lophotrochozoa</taxon>
        <taxon>Mollusca</taxon>
        <taxon>Gastropoda</taxon>
        <taxon>Heterobranchia</taxon>
        <taxon>Euthyneura</taxon>
        <taxon>Panpulmonata</taxon>
        <taxon>Sacoglossa</taxon>
        <taxon>Placobranchoidea</taxon>
        <taxon>Plakobranchidae</taxon>
        <taxon>Elysia</taxon>
    </lineage>
</organism>
<dbReference type="EMBL" id="BMAT01005481">
    <property type="protein sequence ID" value="GFR94055.1"/>
    <property type="molecule type" value="Genomic_DNA"/>
</dbReference>
<evidence type="ECO:0000313" key="1">
    <source>
        <dbReference type="EMBL" id="GFR94055.1"/>
    </source>
</evidence>
<reference evidence="1 2" key="1">
    <citation type="journal article" date="2021" name="Elife">
        <title>Chloroplast acquisition without the gene transfer in kleptoplastic sea slugs, Plakobranchus ocellatus.</title>
        <authorList>
            <person name="Maeda T."/>
            <person name="Takahashi S."/>
            <person name="Yoshida T."/>
            <person name="Shimamura S."/>
            <person name="Takaki Y."/>
            <person name="Nagai Y."/>
            <person name="Toyoda A."/>
            <person name="Suzuki Y."/>
            <person name="Arimoto A."/>
            <person name="Ishii H."/>
            <person name="Satoh N."/>
            <person name="Nishiyama T."/>
            <person name="Hasebe M."/>
            <person name="Maruyama T."/>
            <person name="Minagawa J."/>
            <person name="Obokata J."/>
            <person name="Shigenobu S."/>
        </authorList>
    </citation>
    <scope>NUCLEOTIDE SEQUENCE [LARGE SCALE GENOMIC DNA]</scope>
</reference>
<proteinExistence type="predicted"/>